<keyword evidence="2" id="KW-1185">Reference proteome</keyword>
<dbReference type="EMBL" id="VUOD01000003">
    <property type="protein sequence ID" value="KAA2285467.1"/>
    <property type="molecule type" value="Genomic_DNA"/>
</dbReference>
<dbReference type="Proteomes" id="UP000322165">
    <property type="component" value="Unassembled WGS sequence"/>
</dbReference>
<protein>
    <submittedName>
        <fullName evidence="1">Uncharacterized protein</fullName>
    </submittedName>
</protein>
<dbReference type="Pfam" id="PF20311">
    <property type="entry name" value="DUF6607"/>
    <property type="match status" value="1"/>
</dbReference>
<evidence type="ECO:0000313" key="1">
    <source>
        <dbReference type="EMBL" id="KAA2285467.1"/>
    </source>
</evidence>
<organism evidence="1 2">
    <name type="scientific">Arenimonas fontis</name>
    <dbReference type="NCBI Taxonomy" id="2608255"/>
    <lineage>
        <taxon>Bacteria</taxon>
        <taxon>Pseudomonadati</taxon>
        <taxon>Pseudomonadota</taxon>
        <taxon>Gammaproteobacteria</taxon>
        <taxon>Lysobacterales</taxon>
        <taxon>Lysobacteraceae</taxon>
        <taxon>Arenimonas</taxon>
    </lineage>
</organism>
<dbReference type="InterPro" id="IPR046715">
    <property type="entry name" value="DUF6607"/>
</dbReference>
<accession>A0A5B2ZBU9</accession>
<evidence type="ECO:0000313" key="2">
    <source>
        <dbReference type="Proteomes" id="UP000322165"/>
    </source>
</evidence>
<gene>
    <name evidence="1" type="ORF">F0415_04900</name>
</gene>
<name>A0A5B2ZBU9_9GAMM</name>
<comment type="caution">
    <text evidence="1">The sequence shown here is derived from an EMBL/GenBank/DDBJ whole genome shotgun (WGS) entry which is preliminary data.</text>
</comment>
<reference evidence="1 2" key="1">
    <citation type="submission" date="2019-09" db="EMBL/GenBank/DDBJ databases">
        <title>Arenimonas chukotkensis sp. nov., a bacterium isolated from Chukotka hot spring, Arctic region, Russia.</title>
        <authorList>
            <person name="Zayulina K.S."/>
            <person name="Prokofeva M.I."/>
            <person name="Elcheninov A.G."/>
            <person name="Novikov A."/>
            <person name="Kochetkova T.V."/>
            <person name="Kublanov I.V."/>
        </authorList>
    </citation>
    <scope>NUCLEOTIDE SEQUENCE [LARGE SCALE GENOMIC DNA]</scope>
    <source>
        <strain evidence="1 2">3729k</strain>
    </source>
</reference>
<dbReference type="AlphaFoldDB" id="A0A5B2ZBU9"/>
<sequence length="304" mass="35001">MPAPASDTVADTAAFEADRKAILGMLGEYRVQFDFRETVILAPAYERKPDQHSGGNEVVILVEDSGDRIVLQHLLVSRDGHVTKHWRQDWQYQAGERFEFSDEQTWRLRAVPAERIAGSWTQCVFEVSDAPRYCGTGRWNHRYGVSTWTSDRGWRPLPRREYSKREDYNALNVENRHTVVPGGWTHEQDNTKTVRTADGMRTLVREFGFNDYRRTDAVDFGPAYRYWEATRGYWARVRAEWNRRLAAGGVRLDTAVDGMPVIEATFRQADRVARGESVSDGEIAAIFDRYVQVLPPEDARLGRR</sequence>
<reference evidence="1 2" key="2">
    <citation type="submission" date="2019-09" db="EMBL/GenBank/DDBJ databases">
        <authorList>
            <person name="Mazur A."/>
        </authorList>
    </citation>
    <scope>NUCLEOTIDE SEQUENCE [LARGE SCALE GENOMIC DNA]</scope>
    <source>
        <strain evidence="1 2">3729k</strain>
    </source>
</reference>
<proteinExistence type="predicted"/>